<keyword evidence="2" id="KW-1185">Reference proteome</keyword>
<gene>
    <name evidence="1" type="ORF">SAMN05216464_110239</name>
</gene>
<dbReference type="Proteomes" id="UP000199072">
    <property type="component" value="Unassembled WGS sequence"/>
</dbReference>
<organism evidence="1 2">
    <name type="scientific">Mucilaginibacter pineti</name>
    <dbReference type="NCBI Taxonomy" id="1391627"/>
    <lineage>
        <taxon>Bacteria</taxon>
        <taxon>Pseudomonadati</taxon>
        <taxon>Bacteroidota</taxon>
        <taxon>Sphingobacteriia</taxon>
        <taxon>Sphingobacteriales</taxon>
        <taxon>Sphingobacteriaceae</taxon>
        <taxon>Mucilaginibacter</taxon>
    </lineage>
</organism>
<name>A0A1G7GPL5_9SPHI</name>
<protein>
    <submittedName>
        <fullName evidence="1">Uncharacterized protein</fullName>
    </submittedName>
</protein>
<accession>A0A1G7GPL5</accession>
<reference evidence="1 2" key="1">
    <citation type="submission" date="2016-10" db="EMBL/GenBank/DDBJ databases">
        <authorList>
            <person name="de Groot N.N."/>
        </authorList>
    </citation>
    <scope>NUCLEOTIDE SEQUENCE [LARGE SCALE GENOMIC DNA]</scope>
    <source>
        <strain evidence="1 2">47C3B</strain>
    </source>
</reference>
<sequence length="148" mass="17381">MTNDQLTNKQNMIKITQKLKNQLWRLIIAVDYDYSRIAIADHELNDEILTLWLEDKQDFKNSLDECLQLDIKATEFARLIKTENLNSYEGNKMHPTKNFVYKARIEINAPLKWYQDDAAIIEQQWAREAMLKAILTQLVETEAAGSYE</sequence>
<evidence type="ECO:0000313" key="1">
    <source>
        <dbReference type="EMBL" id="SDE90077.1"/>
    </source>
</evidence>
<dbReference type="EMBL" id="FNAI01000010">
    <property type="protein sequence ID" value="SDE90077.1"/>
    <property type="molecule type" value="Genomic_DNA"/>
</dbReference>
<evidence type="ECO:0000313" key="2">
    <source>
        <dbReference type="Proteomes" id="UP000199072"/>
    </source>
</evidence>
<dbReference type="AlphaFoldDB" id="A0A1G7GPL5"/>
<proteinExistence type="predicted"/>